<dbReference type="CDD" id="cd00284">
    <property type="entry name" value="Cytochrome_b_N"/>
    <property type="match status" value="1"/>
</dbReference>
<feature type="transmembrane region" description="Helical" evidence="20">
    <location>
        <begin position="346"/>
        <end position="368"/>
    </location>
</feature>
<dbReference type="GO" id="GO:0045275">
    <property type="term" value="C:respiratory chain complex III"/>
    <property type="evidence" value="ECO:0007669"/>
    <property type="project" value="InterPro"/>
</dbReference>
<dbReference type="AlphaFoldDB" id="Q9B9X8"/>
<evidence type="ECO:0000256" key="8">
    <source>
        <dbReference type="ARBA" id="ARBA00022692"/>
    </source>
</evidence>
<feature type="transmembrane region" description="Helical" evidence="20">
    <location>
        <begin position="288"/>
        <end position="308"/>
    </location>
</feature>
<keyword evidence="7 20" id="KW-0679">Respiratory chain</keyword>
<dbReference type="InterPro" id="IPR048260">
    <property type="entry name" value="Cytochrome_b_C_euk/bac"/>
</dbReference>
<feature type="transmembrane region" description="Helical" evidence="20">
    <location>
        <begin position="30"/>
        <end position="56"/>
    </location>
</feature>
<dbReference type="InterPro" id="IPR027387">
    <property type="entry name" value="Cytb/b6-like_sf"/>
</dbReference>
<comment type="cofactor">
    <cofactor evidence="20">
        <name>heme b</name>
        <dbReference type="ChEBI" id="CHEBI:60344"/>
    </cofactor>
    <text evidence="20">Binds 2 heme groups non-covalently.</text>
</comment>
<feature type="transmembrane region" description="Helical" evidence="20">
    <location>
        <begin position="320"/>
        <end position="340"/>
    </location>
</feature>
<dbReference type="PANTHER" id="PTHR19271">
    <property type="entry name" value="CYTOCHROME B"/>
    <property type="match status" value="1"/>
</dbReference>
<feature type="transmembrane region" description="Helical" evidence="20">
    <location>
        <begin position="77"/>
        <end position="98"/>
    </location>
</feature>
<dbReference type="GO" id="GO:0006122">
    <property type="term" value="P:mitochondrial electron transport, ubiquinol to cytochrome c"/>
    <property type="evidence" value="ECO:0007669"/>
    <property type="project" value="TreeGrafter"/>
</dbReference>
<dbReference type="GO" id="GO:0046872">
    <property type="term" value="F:metal ion binding"/>
    <property type="evidence" value="ECO:0007669"/>
    <property type="project" value="UniProtKB-UniRule"/>
</dbReference>
<feature type="binding site" description="axial binding residue" evidence="19">
    <location>
        <position position="196"/>
    </location>
    <ligand>
        <name>heme b</name>
        <dbReference type="ChEBI" id="CHEBI:60344"/>
        <label>b566</label>
    </ligand>
    <ligandPart>
        <name>Fe</name>
        <dbReference type="ChEBI" id="CHEBI:18248"/>
    </ligandPart>
</feature>
<dbReference type="FunFam" id="1.20.810.10:FF:000002">
    <property type="entry name" value="Cytochrome b"/>
    <property type="match status" value="1"/>
</dbReference>
<dbReference type="PROSITE" id="PS51003">
    <property type="entry name" value="CYTB_CTER"/>
    <property type="match status" value="1"/>
</dbReference>
<feature type="transmembrane region" description="Helical" evidence="20">
    <location>
        <begin position="178"/>
        <end position="200"/>
    </location>
</feature>
<evidence type="ECO:0000256" key="6">
    <source>
        <dbReference type="ARBA" id="ARBA00022617"/>
    </source>
</evidence>
<keyword evidence="12 20" id="KW-1133">Transmembrane helix</keyword>
<accession>Q9B9X8</accession>
<dbReference type="Pfam" id="PF00033">
    <property type="entry name" value="Cytochrome_B"/>
    <property type="match status" value="1"/>
</dbReference>
<dbReference type="InterPro" id="IPR030689">
    <property type="entry name" value="Cytochrome_b"/>
</dbReference>
<keyword evidence="8 20" id="KW-0812">Transmembrane</keyword>
<proteinExistence type="inferred from homology"/>
<evidence type="ECO:0000256" key="13">
    <source>
        <dbReference type="ARBA" id="ARBA00023004"/>
    </source>
</evidence>
<evidence type="ECO:0000256" key="12">
    <source>
        <dbReference type="ARBA" id="ARBA00022989"/>
    </source>
</evidence>
<feature type="binding site" description="axial binding residue" evidence="19">
    <location>
        <position position="97"/>
    </location>
    <ligand>
        <name>heme b</name>
        <dbReference type="ChEBI" id="CHEBI:60344"/>
        <label>b566</label>
    </ligand>
    <ligandPart>
        <name>Fe</name>
        <dbReference type="ChEBI" id="CHEBI:18248"/>
    </ligandPart>
</feature>
<comment type="function">
    <text evidence="1 20">Component of the ubiquinol-cytochrome c reductase complex (complex III or cytochrome b-c1 complex) that is part of the mitochondrial respiratory chain. The b-c1 complex mediates electron transfer from ubiquinol to cytochrome c. Contributes to the generation of a proton gradient across the mitochondrial membrane that is then used for ATP synthesis.</text>
</comment>
<reference evidence="23" key="1">
    <citation type="journal article" date="2000" name="Gene">
        <title>Evolutionary aspects of gobioid fishes based upon a phylogenetic analysis of mitochondrial cytochrome b genes.</title>
        <authorList>
            <person name="Akihito"/>
            <person name="Iwata A."/>
            <person name="Kobayashi T."/>
            <person name="Ikeo K."/>
            <person name="Imanishi T."/>
            <person name="Ono H."/>
            <person name="Umehara Y."/>
            <person name="Hamamatsu C."/>
            <person name="Sugiyama K."/>
            <person name="Ikeda Y."/>
            <person name="Sakamoto K."/>
            <person name="Fumihito A."/>
            <person name="Ohno S."/>
            <person name="Gojobori T."/>
        </authorList>
    </citation>
    <scope>NUCLEOTIDE SEQUENCE</scope>
</reference>
<evidence type="ECO:0000256" key="17">
    <source>
        <dbReference type="ARBA" id="ARBA00061233"/>
    </source>
</evidence>
<evidence type="ECO:0000256" key="14">
    <source>
        <dbReference type="ARBA" id="ARBA00023075"/>
    </source>
</evidence>
<keyword evidence="13 19" id="KW-0408">Iron</keyword>
<keyword evidence="15 20" id="KW-0496">Mitochondrion</keyword>
<dbReference type="InterPro" id="IPR048259">
    <property type="entry name" value="Cytochrome_b_N_euk/bac"/>
</dbReference>
<keyword evidence="5 20" id="KW-0813">Transport</keyword>
<feature type="transmembrane region" description="Helical" evidence="20">
    <location>
        <begin position="113"/>
        <end position="133"/>
    </location>
</feature>
<dbReference type="SUPFAM" id="SSF81648">
    <property type="entry name" value="a domain/subunit of cytochrome bc1 complex (Ubiquinol-cytochrome c reductase)"/>
    <property type="match status" value="1"/>
</dbReference>
<feature type="binding site" evidence="18">
    <location>
        <position position="201"/>
    </location>
    <ligand>
        <name>a ubiquinone</name>
        <dbReference type="ChEBI" id="CHEBI:16389"/>
    </ligand>
</feature>
<keyword evidence="10" id="KW-0999">Mitochondrion inner membrane</keyword>
<keyword evidence="6 19" id="KW-0349">Heme</keyword>
<evidence type="ECO:0000313" key="23">
    <source>
        <dbReference type="EMBL" id="BAB21418.1"/>
    </source>
</evidence>
<dbReference type="InterPro" id="IPR036150">
    <property type="entry name" value="Cyt_b/b6_C_sf"/>
</dbReference>
<feature type="binding site" description="axial binding residue" evidence="19">
    <location>
        <position position="83"/>
    </location>
    <ligand>
        <name>heme b</name>
        <dbReference type="ChEBI" id="CHEBI:60344"/>
        <label>b562</label>
    </ligand>
    <ligandPart>
        <name>Fe</name>
        <dbReference type="ChEBI" id="CHEBI:18248"/>
    </ligandPart>
</feature>
<dbReference type="Gene3D" id="1.20.810.10">
    <property type="entry name" value="Cytochrome Bc1 Complex, Chain C"/>
    <property type="match status" value="1"/>
</dbReference>
<dbReference type="GO" id="GO:0008121">
    <property type="term" value="F:quinol-cytochrome-c reductase activity"/>
    <property type="evidence" value="ECO:0007669"/>
    <property type="project" value="InterPro"/>
</dbReference>
<dbReference type="InterPro" id="IPR005797">
    <property type="entry name" value="Cyt_b/b6_N"/>
</dbReference>
<dbReference type="EMBL" id="AB021253">
    <property type="protein sequence ID" value="BAB21418.1"/>
    <property type="molecule type" value="Genomic_DNA"/>
</dbReference>
<evidence type="ECO:0000259" key="22">
    <source>
        <dbReference type="PROSITE" id="PS51003"/>
    </source>
</evidence>
<dbReference type="CDD" id="cd00290">
    <property type="entry name" value="cytochrome_b_C"/>
    <property type="match status" value="1"/>
</dbReference>
<evidence type="ECO:0000256" key="15">
    <source>
        <dbReference type="ARBA" id="ARBA00023128"/>
    </source>
</evidence>
<feature type="domain" description="Cytochrome b/b6 C-terminal region profile" evidence="22">
    <location>
        <begin position="210"/>
        <end position="380"/>
    </location>
</feature>
<evidence type="ECO:0000256" key="4">
    <source>
        <dbReference type="ARBA" id="ARBA00013531"/>
    </source>
</evidence>
<evidence type="ECO:0000256" key="2">
    <source>
        <dbReference type="ARBA" id="ARBA00004448"/>
    </source>
</evidence>
<evidence type="ECO:0000256" key="18">
    <source>
        <dbReference type="PIRSR" id="PIRSR038885-1"/>
    </source>
</evidence>
<evidence type="ECO:0000256" key="11">
    <source>
        <dbReference type="ARBA" id="ARBA00022982"/>
    </source>
</evidence>
<name>Q9B9X8_9GOBI</name>
<organism evidence="23">
    <name type="scientific">Trypauchenopsis limicola</name>
    <dbReference type="NCBI Taxonomy" id="3033734"/>
    <lineage>
        <taxon>Eukaryota</taxon>
        <taxon>Metazoa</taxon>
        <taxon>Chordata</taxon>
        <taxon>Craniata</taxon>
        <taxon>Vertebrata</taxon>
        <taxon>Euteleostomi</taxon>
        <taxon>Actinopterygii</taxon>
        <taxon>Neopterygii</taxon>
        <taxon>Teleostei</taxon>
        <taxon>Neoteleostei</taxon>
        <taxon>Acanthomorphata</taxon>
        <taxon>Gobiaria</taxon>
        <taxon>Gobiiformes</taxon>
        <taxon>Gobioidei</taxon>
        <taxon>Gobiidae</taxon>
        <taxon>Amblyopinae</taxon>
        <taxon>Trypauchenopsis</taxon>
    </lineage>
</organism>
<dbReference type="PANTHER" id="PTHR19271:SF16">
    <property type="entry name" value="CYTOCHROME B"/>
    <property type="match status" value="1"/>
</dbReference>
<dbReference type="SUPFAM" id="SSF81342">
    <property type="entry name" value="Transmembrane di-heme cytochromes"/>
    <property type="match status" value="1"/>
</dbReference>
<evidence type="ECO:0000256" key="16">
    <source>
        <dbReference type="ARBA" id="ARBA00023136"/>
    </source>
</evidence>
<dbReference type="GO" id="GO:0016491">
    <property type="term" value="F:oxidoreductase activity"/>
    <property type="evidence" value="ECO:0007669"/>
    <property type="project" value="UniProtKB-UniRule"/>
</dbReference>
<protein>
    <recommendedName>
        <fullName evidence="4 20">Cytochrome b</fullName>
    </recommendedName>
</protein>
<feature type="binding site" description="axial binding residue" evidence="19">
    <location>
        <position position="182"/>
    </location>
    <ligand>
        <name>heme b</name>
        <dbReference type="ChEBI" id="CHEBI:60344"/>
        <label>b562</label>
    </ligand>
    <ligandPart>
        <name>Fe</name>
        <dbReference type="ChEBI" id="CHEBI:18248"/>
    </ligandPart>
</feature>
<evidence type="ECO:0000259" key="21">
    <source>
        <dbReference type="PROSITE" id="PS51002"/>
    </source>
</evidence>
<geneLocation type="mitochondrion" evidence="23"/>
<dbReference type="InterPro" id="IPR005798">
    <property type="entry name" value="Cyt_b/b6_C"/>
</dbReference>
<dbReference type="PIRSF" id="PIRSF038885">
    <property type="entry name" value="COB"/>
    <property type="match status" value="1"/>
</dbReference>
<evidence type="ECO:0000256" key="5">
    <source>
        <dbReference type="ARBA" id="ARBA00022448"/>
    </source>
</evidence>
<dbReference type="Pfam" id="PF00032">
    <property type="entry name" value="Cytochrom_B_C"/>
    <property type="match status" value="1"/>
</dbReference>
<keyword evidence="9 19" id="KW-0479">Metal-binding</keyword>
<gene>
    <name evidence="23" type="primary">cyt-b</name>
</gene>
<feature type="transmembrane region" description="Helical" evidence="20">
    <location>
        <begin position="145"/>
        <end position="166"/>
    </location>
</feature>
<keyword evidence="14" id="KW-0830">Ubiquinone</keyword>
<evidence type="ECO:0000256" key="1">
    <source>
        <dbReference type="ARBA" id="ARBA00002566"/>
    </source>
</evidence>
<comment type="subcellular location">
    <subcellularLocation>
        <location evidence="2">Mitochondrion inner membrane</location>
        <topology evidence="2">Multi-pass membrane protein</topology>
    </subcellularLocation>
</comment>
<feature type="transmembrane region" description="Helical" evidence="20">
    <location>
        <begin position="229"/>
        <end position="250"/>
    </location>
</feature>
<evidence type="ECO:0000256" key="9">
    <source>
        <dbReference type="ARBA" id="ARBA00022723"/>
    </source>
</evidence>
<evidence type="ECO:0000256" key="10">
    <source>
        <dbReference type="ARBA" id="ARBA00022792"/>
    </source>
</evidence>
<comment type="subunit">
    <text evidence="3">The cytochrome bc1 complex contains 3 respiratory subunits (MT-CYB, CYC1 and UQCRFS1), 2 core proteins (UQCRC1 and UQCRC2) and probably 6 low-molecular weight proteins.</text>
</comment>
<evidence type="ECO:0000256" key="7">
    <source>
        <dbReference type="ARBA" id="ARBA00022660"/>
    </source>
</evidence>
<keyword evidence="11 20" id="KW-0249">Electron transport</keyword>
<comment type="cofactor">
    <cofactor evidence="19">
        <name>heme</name>
        <dbReference type="ChEBI" id="CHEBI:30413"/>
    </cofactor>
    <text evidence="19">Binds 2 heme groups non-covalently.</text>
</comment>
<evidence type="ECO:0000256" key="19">
    <source>
        <dbReference type="PIRSR" id="PIRSR038885-2"/>
    </source>
</evidence>
<evidence type="ECO:0000256" key="20">
    <source>
        <dbReference type="RuleBase" id="RU362117"/>
    </source>
</evidence>
<dbReference type="InterPro" id="IPR016174">
    <property type="entry name" value="Di-haem_cyt_TM"/>
</dbReference>
<keyword evidence="16 20" id="KW-0472">Membrane</keyword>
<sequence length="398" mass="44252">MTSLRKTHPLLKIANDALVDLPTPSNISAWWNFGSLLGLCLIVQIVTGLFLAMHYTADISSAFSSVAHICRDVNFGWFIRNLHANGASFFFICIYLHVGRGLYYGSYLYKETWNIGVVLLLLVMMTAFVGYVLPWGQMSFWGATVITNLLSAVPYVGNTLVQWIWGGFSVDNATLTRFFAFHFLLPFVILAATILHLLFLHETGSNNPLGLNSDADKIPFHPYFSYKDILGFAIMLTTLTSLALFAPNYLGDPDNFTPANPLVTPPHIKPEWYFLFAYAILRSIPNKLGGVLALLASILVLMIVPLLHTSKQRGLMFRPLSQAIFWTLVADVIILTWIGGMPVEHPYIIIGQIASFIYFFIFLGLFPLAGWLENKLLQTACSCSSVSEHRSCKPAAGG</sequence>
<evidence type="ECO:0000256" key="3">
    <source>
        <dbReference type="ARBA" id="ARBA00011660"/>
    </source>
</evidence>
<dbReference type="GO" id="GO:0005743">
    <property type="term" value="C:mitochondrial inner membrane"/>
    <property type="evidence" value="ECO:0007669"/>
    <property type="project" value="UniProtKB-SubCell"/>
</dbReference>
<feature type="domain" description="Cytochrome b/b6 N-terminal region profile" evidence="21">
    <location>
        <begin position="1"/>
        <end position="209"/>
    </location>
</feature>
<dbReference type="PROSITE" id="PS51002">
    <property type="entry name" value="CYTB_NTER"/>
    <property type="match status" value="1"/>
</dbReference>
<comment type="similarity">
    <text evidence="17 20">Belongs to the cytochrome b family.</text>
</comment>